<evidence type="ECO:0000313" key="8">
    <source>
        <dbReference type="Proteomes" id="UP001497623"/>
    </source>
</evidence>
<evidence type="ECO:0000256" key="3">
    <source>
        <dbReference type="ARBA" id="ARBA00022729"/>
    </source>
</evidence>
<dbReference type="PROSITE" id="PS50041">
    <property type="entry name" value="C_TYPE_LECTIN_2"/>
    <property type="match status" value="1"/>
</dbReference>
<keyword evidence="2" id="KW-0964">Secreted</keyword>
<dbReference type="InterPro" id="IPR016186">
    <property type="entry name" value="C-type_lectin-like/link_sf"/>
</dbReference>
<dbReference type="SUPFAM" id="SSF56436">
    <property type="entry name" value="C-type lectin-like"/>
    <property type="match status" value="1"/>
</dbReference>
<dbReference type="AlphaFoldDB" id="A0AAV2Q0I8"/>
<dbReference type="Gene3D" id="3.10.100.10">
    <property type="entry name" value="Mannose-Binding Protein A, subunit A"/>
    <property type="match status" value="1"/>
</dbReference>
<feature type="transmembrane region" description="Helical" evidence="5">
    <location>
        <begin position="12"/>
        <end position="34"/>
    </location>
</feature>
<accession>A0AAV2Q0I8</accession>
<evidence type="ECO:0000256" key="1">
    <source>
        <dbReference type="ARBA" id="ARBA00004613"/>
    </source>
</evidence>
<dbReference type="PANTHER" id="PTHR22799:SF1">
    <property type="entry name" value="C-TYPE LECTIN DOMAIN FAMILY 11 MEMBER A"/>
    <property type="match status" value="1"/>
</dbReference>
<evidence type="ECO:0000256" key="5">
    <source>
        <dbReference type="SAM" id="Phobius"/>
    </source>
</evidence>
<keyword evidence="8" id="KW-1185">Reference proteome</keyword>
<dbReference type="Pfam" id="PF00059">
    <property type="entry name" value="Lectin_C"/>
    <property type="match status" value="1"/>
</dbReference>
<keyword evidence="5" id="KW-0812">Transmembrane</keyword>
<keyword evidence="5" id="KW-1133">Transmembrane helix</keyword>
<feature type="non-terminal residue" evidence="7">
    <location>
        <position position="1"/>
    </location>
</feature>
<name>A0AAV2Q0I8_MEGNR</name>
<evidence type="ECO:0000313" key="7">
    <source>
        <dbReference type="EMBL" id="CAL4067663.1"/>
    </source>
</evidence>
<dbReference type="CDD" id="cd00037">
    <property type="entry name" value="CLECT"/>
    <property type="match status" value="1"/>
</dbReference>
<comment type="subcellular location">
    <subcellularLocation>
        <location evidence="1">Secreted</location>
    </subcellularLocation>
</comment>
<dbReference type="InterPro" id="IPR016187">
    <property type="entry name" value="CTDL_fold"/>
</dbReference>
<dbReference type="InterPro" id="IPR051663">
    <property type="entry name" value="CLec_Tetranectin-domain"/>
</dbReference>
<comment type="caution">
    <text evidence="7">The sequence shown here is derived from an EMBL/GenBank/DDBJ whole genome shotgun (WGS) entry which is preliminary data.</text>
</comment>
<protein>
    <recommendedName>
        <fullName evidence="6">C-type lectin domain-containing protein</fullName>
    </recommendedName>
</protein>
<dbReference type="GO" id="GO:0030246">
    <property type="term" value="F:carbohydrate binding"/>
    <property type="evidence" value="ECO:0007669"/>
    <property type="project" value="UniProtKB-KW"/>
</dbReference>
<organism evidence="7 8">
    <name type="scientific">Meganyctiphanes norvegica</name>
    <name type="common">Northern krill</name>
    <name type="synonym">Thysanopoda norvegica</name>
    <dbReference type="NCBI Taxonomy" id="48144"/>
    <lineage>
        <taxon>Eukaryota</taxon>
        <taxon>Metazoa</taxon>
        <taxon>Ecdysozoa</taxon>
        <taxon>Arthropoda</taxon>
        <taxon>Crustacea</taxon>
        <taxon>Multicrustacea</taxon>
        <taxon>Malacostraca</taxon>
        <taxon>Eumalacostraca</taxon>
        <taxon>Eucarida</taxon>
        <taxon>Euphausiacea</taxon>
        <taxon>Euphausiidae</taxon>
        <taxon>Meganyctiphanes</taxon>
    </lineage>
</organism>
<proteinExistence type="predicted"/>
<dbReference type="SMART" id="SM00034">
    <property type="entry name" value="CLECT"/>
    <property type="match status" value="1"/>
</dbReference>
<dbReference type="GO" id="GO:0005615">
    <property type="term" value="C:extracellular space"/>
    <property type="evidence" value="ECO:0007669"/>
    <property type="project" value="TreeGrafter"/>
</dbReference>
<gene>
    <name evidence="7" type="ORF">MNOR_LOCUS6647</name>
</gene>
<reference evidence="7 8" key="1">
    <citation type="submission" date="2024-05" db="EMBL/GenBank/DDBJ databases">
        <authorList>
            <person name="Wallberg A."/>
        </authorList>
    </citation>
    <scope>NUCLEOTIDE SEQUENCE [LARGE SCALE GENOMIC DNA]</scope>
</reference>
<dbReference type="Proteomes" id="UP001497623">
    <property type="component" value="Unassembled WGS sequence"/>
</dbReference>
<sequence length="236" mass="25005">QSFECSQTLQSIIDLGALLIITMKLLPLAILLLVKTELSLQKVDGRSNIQEGRSFMQSRATKCKALSPCSSKGGTCVSLSRNCAGTLTAIAGGCSGPNKCKCCLPPCPTDCPTGFTQVDTQCLSFQTSALTWANAQAACQRLGGRLAKAKDATALATYINANYAGQNFWLGASDSHTEGEWLWTSGGTVSNIWMSGEPNNAGSGEDCMMYWGATVTGYIDEPCSDSASYICEADFQ</sequence>
<feature type="domain" description="C-type lectin" evidence="6">
    <location>
        <begin position="118"/>
        <end position="232"/>
    </location>
</feature>
<dbReference type="InterPro" id="IPR001304">
    <property type="entry name" value="C-type_lectin-like"/>
</dbReference>
<keyword evidence="3" id="KW-0732">Signal</keyword>
<dbReference type="PANTHER" id="PTHR22799">
    <property type="entry name" value="TETRANECTIN-RELATED"/>
    <property type="match status" value="1"/>
</dbReference>
<evidence type="ECO:0000256" key="2">
    <source>
        <dbReference type="ARBA" id="ARBA00022525"/>
    </source>
</evidence>
<dbReference type="EMBL" id="CAXKWB010002773">
    <property type="protein sequence ID" value="CAL4067663.1"/>
    <property type="molecule type" value="Genomic_DNA"/>
</dbReference>
<keyword evidence="5" id="KW-0472">Membrane</keyword>
<evidence type="ECO:0000259" key="6">
    <source>
        <dbReference type="PROSITE" id="PS50041"/>
    </source>
</evidence>
<evidence type="ECO:0000256" key="4">
    <source>
        <dbReference type="ARBA" id="ARBA00022734"/>
    </source>
</evidence>
<dbReference type="GO" id="GO:0008083">
    <property type="term" value="F:growth factor activity"/>
    <property type="evidence" value="ECO:0007669"/>
    <property type="project" value="TreeGrafter"/>
</dbReference>
<keyword evidence="4" id="KW-0430">Lectin</keyword>